<protein>
    <submittedName>
        <fullName evidence="1">MULE domain-containing protein</fullName>
    </submittedName>
</protein>
<dbReference type="AlphaFoldDB" id="A0A6G0ZIA1"/>
<gene>
    <name evidence="1" type="ORF">FWK35_00012316</name>
</gene>
<reference evidence="1 2" key="1">
    <citation type="submission" date="2019-08" db="EMBL/GenBank/DDBJ databases">
        <title>Whole genome of Aphis craccivora.</title>
        <authorList>
            <person name="Voronova N.V."/>
            <person name="Shulinski R.S."/>
            <person name="Bandarenka Y.V."/>
            <person name="Zhorov D.G."/>
            <person name="Warner D."/>
        </authorList>
    </citation>
    <scope>NUCLEOTIDE SEQUENCE [LARGE SCALE GENOMIC DNA]</scope>
    <source>
        <strain evidence="1">180601</strain>
        <tissue evidence="1">Whole Body</tissue>
    </source>
</reference>
<dbReference type="OrthoDB" id="10062872at2759"/>
<sequence>MGMIHPTLWSFITCFKKIEAGRDTYLFQLESRRSPPKKLNKYIDPDKRLLKIIQEADTRDISTYLRGVAYNISL</sequence>
<dbReference type="Proteomes" id="UP000478052">
    <property type="component" value="Unassembled WGS sequence"/>
</dbReference>
<evidence type="ECO:0000313" key="1">
    <source>
        <dbReference type="EMBL" id="KAF0770504.1"/>
    </source>
</evidence>
<dbReference type="EMBL" id="VUJU01000423">
    <property type="protein sequence ID" value="KAF0770504.1"/>
    <property type="molecule type" value="Genomic_DNA"/>
</dbReference>
<accession>A0A6G0ZIA1</accession>
<comment type="caution">
    <text evidence="1">The sequence shown here is derived from an EMBL/GenBank/DDBJ whole genome shotgun (WGS) entry which is preliminary data.</text>
</comment>
<proteinExistence type="predicted"/>
<organism evidence="1 2">
    <name type="scientific">Aphis craccivora</name>
    <name type="common">Cowpea aphid</name>
    <dbReference type="NCBI Taxonomy" id="307492"/>
    <lineage>
        <taxon>Eukaryota</taxon>
        <taxon>Metazoa</taxon>
        <taxon>Ecdysozoa</taxon>
        <taxon>Arthropoda</taxon>
        <taxon>Hexapoda</taxon>
        <taxon>Insecta</taxon>
        <taxon>Pterygota</taxon>
        <taxon>Neoptera</taxon>
        <taxon>Paraneoptera</taxon>
        <taxon>Hemiptera</taxon>
        <taxon>Sternorrhyncha</taxon>
        <taxon>Aphidomorpha</taxon>
        <taxon>Aphidoidea</taxon>
        <taxon>Aphididae</taxon>
        <taxon>Aphidini</taxon>
        <taxon>Aphis</taxon>
        <taxon>Aphis</taxon>
    </lineage>
</organism>
<keyword evidence="2" id="KW-1185">Reference proteome</keyword>
<evidence type="ECO:0000313" key="2">
    <source>
        <dbReference type="Proteomes" id="UP000478052"/>
    </source>
</evidence>
<name>A0A6G0ZIA1_APHCR</name>